<name>A0ABS2L3N3_9MICO</name>
<evidence type="ECO:0000259" key="1">
    <source>
        <dbReference type="Pfam" id="PF13175"/>
    </source>
</evidence>
<gene>
    <name evidence="2" type="ORF">JOE66_001347</name>
</gene>
<dbReference type="Pfam" id="PF13175">
    <property type="entry name" value="AAA_15"/>
    <property type="match status" value="1"/>
</dbReference>
<sequence>MKLVAVTVKNFRNFVEAQRVEIEEDVTVLVGKNESGKTTVLKALHRLNPANGDSRKFDLVTEYPRWRLAKDRRNDDNLSATYPVVAEFTPEHDK</sequence>
<evidence type="ECO:0000313" key="3">
    <source>
        <dbReference type="Proteomes" id="UP000776164"/>
    </source>
</evidence>
<proteinExistence type="predicted"/>
<evidence type="ECO:0000313" key="2">
    <source>
        <dbReference type="EMBL" id="MBM7471713.1"/>
    </source>
</evidence>
<protein>
    <submittedName>
        <fullName evidence="2">ATP-dependent endonuclease of OLD family</fullName>
    </submittedName>
</protein>
<dbReference type="InterPro" id="IPR041685">
    <property type="entry name" value="AAA_GajA/Old/RecF-like"/>
</dbReference>
<feature type="domain" description="Endonuclease GajA/Old nuclease/RecF-like AAA" evidence="1">
    <location>
        <begin position="1"/>
        <end position="51"/>
    </location>
</feature>
<organism evidence="2 3">
    <name type="scientific">Subtercola frigoramans</name>
    <dbReference type="NCBI Taxonomy" id="120298"/>
    <lineage>
        <taxon>Bacteria</taxon>
        <taxon>Bacillati</taxon>
        <taxon>Actinomycetota</taxon>
        <taxon>Actinomycetes</taxon>
        <taxon>Micrococcales</taxon>
        <taxon>Microbacteriaceae</taxon>
        <taxon>Subtercola</taxon>
    </lineage>
</organism>
<dbReference type="Gene3D" id="3.40.50.300">
    <property type="entry name" value="P-loop containing nucleotide triphosphate hydrolases"/>
    <property type="match status" value="1"/>
</dbReference>
<dbReference type="InterPro" id="IPR027417">
    <property type="entry name" value="P-loop_NTPase"/>
</dbReference>
<dbReference type="RefSeq" id="WP_205107899.1">
    <property type="nucleotide sequence ID" value="NZ_BAAAHT010000013.1"/>
</dbReference>
<keyword evidence="2" id="KW-0378">Hydrolase</keyword>
<reference evidence="2 3" key="1">
    <citation type="submission" date="2021-01" db="EMBL/GenBank/DDBJ databases">
        <title>Sequencing the genomes of 1000 actinobacteria strains.</title>
        <authorList>
            <person name="Klenk H.-P."/>
        </authorList>
    </citation>
    <scope>NUCLEOTIDE SEQUENCE [LARGE SCALE GENOMIC DNA]</scope>
    <source>
        <strain evidence="2 3">DSM 13057</strain>
    </source>
</reference>
<keyword evidence="2" id="KW-0540">Nuclease</keyword>
<accession>A0ABS2L3N3</accession>
<dbReference type="SUPFAM" id="SSF52540">
    <property type="entry name" value="P-loop containing nucleoside triphosphate hydrolases"/>
    <property type="match status" value="1"/>
</dbReference>
<dbReference type="EMBL" id="JAFBBU010000001">
    <property type="protein sequence ID" value="MBM7471713.1"/>
    <property type="molecule type" value="Genomic_DNA"/>
</dbReference>
<keyword evidence="3" id="KW-1185">Reference proteome</keyword>
<dbReference type="GO" id="GO:0004519">
    <property type="term" value="F:endonuclease activity"/>
    <property type="evidence" value="ECO:0007669"/>
    <property type="project" value="UniProtKB-KW"/>
</dbReference>
<comment type="caution">
    <text evidence="2">The sequence shown here is derived from an EMBL/GenBank/DDBJ whole genome shotgun (WGS) entry which is preliminary data.</text>
</comment>
<dbReference type="Proteomes" id="UP000776164">
    <property type="component" value="Unassembled WGS sequence"/>
</dbReference>
<keyword evidence="2" id="KW-0255">Endonuclease</keyword>